<dbReference type="AlphaFoldDB" id="A0A0S4KPV2"/>
<protein>
    <recommendedName>
        <fullName evidence="4">Outer membrane lipoprotein BamD-like domain-containing protein</fullName>
    </recommendedName>
</protein>
<sequence>MAMRTTSLIVCAFGLLLLAGCPGNDARVLFENAAYEESHMNYDNAKKIYEEIISRYPESKEADIARARLAELNSQKTQ</sequence>
<dbReference type="InterPro" id="IPR011990">
    <property type="entry name" value="TPR-like_helical_dom_sf"/>
</dbReference>
<feature type="signal peptide" evidence="1">
    <location>
        <begin position="1"/>
        <end position="26"/>
    </location>
</feature>
<reference evidence="3" key="1">
    <citation type="submission" date="2015-09" db="EMBL/GenBank/DDBJ databases">
        <authorList>
            <person name="Daims H."/>
        </authorList>
    </citation>
    <scope>NUCLEOTIDE SEQUENCE [LARGE SCALE GENOMIC DNA]</scope>
</reference>
<gene>
    <name evidence="2" type="ORF">NITINOP_0816</name>
</gene>
<evidence type="ECO:0008006" key="4">
    <source>
        <dbReference type="Google" id="ProtNLM"/>
    </source>
</evidence>
<evidence type="ECO:0000256" key="1">
    <source>
        <dbReference type="SAM" id="SignalP"/>
    </source>
</evidence>
<keyword evidence="3" id="KW-1185">Reference proteome</keyword>
<feature type="chain" id="PRO_5006623470" description="Outer membrane lipoprotein BamD-like domain-containing protein" evidence="1">
    <location>
        <begin position="27"/>
        <end position="78"/>
    </location>
</feature>
<dbReference type="RefSeq" id="WP_158023187.1">
    <property type="nucleotide sequence ID" value="NZ_LN885086.1"/>
</dbReference>
<proteinExistence type="predicted"/>
<evidence type="ECO:0000313" key="3">
    <source>
        <dbReference type="Proteomes" id="UP000066284"/>
    </source>
</evidence>
<dbReference type="EMBL" id="LN885086">
    <property type="protein sequence ID" value="CUQ65791.1"/>
    <property type="molecule type" value="Genomic_DNA"/>
</dbReference>
<dbReference type="STRING" id="1715989.NITINOP_0816"/>
<dbReference type="PROSITE" id="PS51257">
    <property type="entry name" value="PROKAR_LIPOPROTEIN"/>
    <property type="match status" value="1"/>
</dbReference>
<dbReference type="OrthoDB" id="9812704at2"/>
<evidence type="ECO:0000313" key="2">
    <source>
        <dbReference type="EMBL" id="CUQ65791.1"/>
    </source>
</evidence>
<dbReference type="Proteomes" id="UP000066284">
    <property type="component" value="Chromosome 1"/>
</dbReference>
<dbReference type="KEGG" id="nio:NITINOP_0816"/>
<accession>A0A0S4KPV2</accession>
<name>A0A0S4KPV2_9BACT</name>
<dbReference type="Gene3D" id="1.25.40.10">
    <property type="entry name" value="Tetratricopeptide repeat domain"/>
    <property type="match status" value="1"/>
</dbReference>
<keyword evidence="1" id="KW-0732">Signal</keyword>
<organism evidence="2 3">
    <name type="scientific">Candidatus Nitrospira inopinata</name>
    <dbReference type="NCBI Taxonomy" id="1715989"/>
    <lineage>
        <taxon>Bacteria</taxon>
        <taxon>Pseudomonadati</taxon>
        <taxon>Nitrospirota</taxon>
        <taxon>Nitrospiria</taxon>
        <taxon>Nitrospirales</taxon>
        <taxon>Nitrospiraceae</taxon>
        <taxon>Nitrospira</taxon>
    </lineage>
</organism>